<dbReference type="RefSeq" id="WP_326075147.1">
    <property type="nucleotide sequence ID" value="NZ_JARLKY010000088.1"/>
</dbReference>
<sequence length="67" mass="7630">MRNLFFRGTNWQVEVDGGAFKLIAYRSLEKPTLSPGANVNVLIHRVYAFDGLKTTVVENDLKHDPIR</sequence>
<accession>A0ABU6GAH8</accession>
<evidence type="ECO:0000313" key="2">
    <source>
        <dbReference type="Proteomes" id="UP001338137"/>
    </source>
</evidence>
<dbReference type="Proteomes" id="UP001338137">
    <property type="component" value="Unassembled WGS sequence"/>
</dbReference>
<keyword evidence="2" id="KW-1185">Reference proteome</keyword>
<comment type="caution">
    <text evidence="1">The sequence shown here is derived from an EMBL/GenBank/DDBJ whole genome shotgun (WGS) entry which is preliminary data.</text>
</comment>
<proteinExistence type="predicted"/>
<gene>
    <name evidence="1" type="ORF">P4I72_29285</name>
</gene>
<name>A0ABU6GAH8_9BACL</name>
<protein>
    <submittedName>
        <fullName evidence="1">Uncharacterized protein</fullName>
    </submittedName>
</protein>
<dbReference type="EMBL" id="JARLKY010000088">
    <property type="protein sequence ID" value="MEC0231198.1"/>
    <property type="molecule type" value="Genomic_DNA"/>
</dbReference>
<reference evidence="1 2" key="1">
    <citation type="submission" date="2023-03" db="EMBL/GenBank/DDBJ databases">
        <title>Bacillus Genome Sequencing.</title>
        <authorList>
            <person name="Dunlap C."/>
        </authorList>
    </citation>
    <scope>NUCLEOTIDE SEQUENCE [LARGE SCALE GENOMIC DNA]</scope>
    <source>
        <strain evidence="1 2">BD-533</strain>
    </source>
</reference>
<organism evidence="1 2">
    <name type="scientific">Paenibacillus alba</name>
    <dbReference type="NCBI Taxonomy" id="1197127"/>
    <lineage>
        <taxon>Bacteria</taxon>
        <taxon>Bacillati</taxon>
        <taxon>Bacillota</taxon>
        <taxon>Bacilli</taxon>
        <taxon>Bacillales</taxon>
        <taxon>Paenibacillaceae</taxon>
        <taxon>Paenibacillus</taxon>
    </lineage>
</organism>
<evidence type="ECO:0000313" key="1">
    <source>
        <dbReference type="EMBL" id="MEC0231198.1"/>
    </source>
</evidence>